<keyword evidence="7 15" id="KW-0479">Metal-binding</keyword>
<keyword evidence="12" id="KW-0843">Virulence</keyword>
<dbReference type="PANTHER" id="PTHR14218:SF15">
    <property type="entry name" value="TRIPEPTIDYL-PEPTIDASE 1"/>
    <property type="match status" value="1"/>
</dbReference>
<dbReference type="SMART" id="SM00944">
    <property type="entry name" value="Pro-kuma_activ"/>
    <property type="match status" value="1"/>
</dbReference>
<dbReference type="OrthoDB" id="409122at2759"/>
<dbReference type="InterPro" id="IPR015366">
    <property type="entry name" value="S53_propep"/>
</dbReference>
<reference evidence="18 19" key="1">
    <citation type="submission" date="2018-06" db="EMBL/GenBank/DDBJ databases">
        <title>A transcriptomic atlas of mushroom development highlights an independent origin of complex multicellularity.</title>
        <authorList>
            <consortium name="DOE Joint Genome Institute"/>
            <person name="Krizsan K."/>
            <person name="Almasi E."/>
            <person name="Merenyi Z."/>
            <person name="Sahu N."/>
            <person name="Viragh M."/>
            <person name="Koszo T."/>
            <person name="Mondo S."/>
            <person name="Kiss B."/>
            <person name="Balint B."/>
            <person name="Kues U."/>
            <person name="Barry K."/>
            <person name="Hegedus J.C."/>
            <person name="Henrissat B."/>
            <person name="Johnson J."/>
            <person name="Lipzen A."/>
            <person name="Ohm R."/>
            <person name="Nagy I."/>
            <person name="Pangilinan J."/>
            <person name="Yan J."/>
            <person name="Xiong Y."/>
            <person name="Grigoriev I.V."/>
            <person name="Hibbett D.S."/>
            <person name="Nagy L.G."/>
        </authorList>
    </citation>
    <scope>NUCLEOTIDE SEQUENCE [LARGE SCALE GENOMIC DNA]</scope>
    <source>
        <strain evidence="18 19">SZMC22713</strain>
    </source>
</reference>
<evidence type="ECO:0000313" key="19">
    <source>
        <dbReference type="Proteomes" id="UP000294933"/>
    </source>
</evidence>
<feature type="active site" description="Charge relay system" evidence="15">
    <location>
        <position position="301"/>
    </location>
</feature>
<comment type="subcellular location">
    <subcellularLocation>
        <location evidence="3">Secreted</location>
        <location evidence="3">Extracellular space</location>
    </subcellularLocation>
</comment>
<feature type="binding site" evidence="15">
    <location>
        <position position="560"/>
    </location>
    <ligand>
        <name>Ca(2+)</name>
        <dbReference type="ChEBI" id="CHEBI:29108"/>
    </ligand>
</feature>
<dbReference type="AlphaFoldDB" id="A0A4R5XEV3"/>
<proteinExistence type="predicted"/>
<feature type="binding site" evidence="15">
    <location>
        <position position="580"/>
    </location>
    <ligand>
        <name>Ca(2+)</name>
        <dbReference type="ChEBI" id="CHEBI:29108"/>
    </ligand>
</feature>
<dbReference type="CDD" id="cd11377">
    <property type="entry name" value="Pro-peptidase_S53"/>
    <property type="match status" value="1"/>
</dbReference>
<dbReference type="VEuPathDB" id="FungiDB:BD410DRAFT_710103"/>
<organism evidence="18 19">
    <name type="scientific">Rickenella mellea</name>
    <dbReference type="NCBI Taxonomy" id="50990"/>
    <lineage>
        <taxon>Eukaryota</taxon>
        <taxon>Fungi</taxon>
        <taxon>Dikarya</taxon>
        <taxon>Basidiomycota</taxon>
        <taxon>Agaricomycotina</taxon>
        <taxon>Agaricomycetes</taxon>
        <taxon>Hymenochaetales</taxon>
        <taxon>Rickenellaceae</taxon>
        <taxon>Rickenella</taxon>
    </lineage>
</organism>
<dbReference type="InterPro" id="IPR050819">
    <property type="entry name" value="Tripeptidyl-peptidase_I"/>
</dbReference>
<dbReference type="InterPro" id="IPR023828">
    <property type="entry name" value="Peptidase_S8_Ser-AS"/>
</dbReference>
<evidence type="ECO:0000256" key="4">
    <source>
        <dbReference type="ARBA" id="ARBA00012462"/>
    </source>
</evidence>
<feature type="signal peptide" evidence="16">
    <location>
        <begin position="1"/>
        <end position="15"/>
    </location>
</feature>
<keyword evidence="14" id="KW-0325">Glycoprotein</keyword>
<evidence type="ECO:0000256" key="9">
    <source>
        <dbReference type="ARBA" id="ARBA00022801"/>
    </source>
</evidence>
<keyword evidence="6 15" id="KW-0645">Protease</keyword>
<dbReference type="GO" id="GO:0005576">
    <property type="term" value="C:extracellular region"/>
    <property type="evidence" value="ECO:0007669"/>
    <property type="project" value="UniProtKB-SubCell"/>
</dbReference>
<dbReference type="STRING" id="50990.A0A4R5XEV3"/>
<dbReference type="EMBL" id="ML170156">
    <property type="protein sequence ID" value="TDL29664.1"/>
    <property type="molecule type" value="Genomic_DNA"/>
</dbReference>
<dbReference type="InterPro" id="IPR030400">
    <property type="entry name" value="Sedolisin_dom"/>
</dbReference>
<sequence>MAYLVLHFCITITLCLTVGGSLLRPKNSTGIVKESVLPPPGWVRSRDAPLDHILELRIGLPQLNFHILEQHLYEISDPEHERYGMHLSKEEVEELVAPSEESINVVDKWLASHGLTQHDVSRSPAKDWVIVKVPVGVAGEMLGTSFGLWTHKASGQTAVRTLKYSLPVDVHGHVELVQPTTMFSRTTGQKTTFRWSNQQAHEDVDTESSQITLPNGIMVDASCNQTVTINCLKQLYNAVGFAPKSKQNKIGITGYLGQFANIADLQLFYADQRPDALNSSFQFISVNGGQNSQNISQAGGEANLDTQFAFGLTFPTPATFYSTAGMPPFTPDIGTTTDSNEPYTTWLDFILSHPNPPQTISTSYADDEQTVPETFARRACSGFAQLGARGVSLMFSSGDGGVGDGDPDPATQQCFSNDGRNATRFIPGFPASCPFVTAVGGTIFIPERAVSFSGGGFSNFFARPQYQDQAVQTFLRSLPKGTYAGLFNPSAFPDVSALADNFKIFFRGRSGLIGGTSAASPAFAGFVSLLNDARLSRGLPPLGFLNPFLYSRGLTGLTDITVGSNPGCGTPGFNATKGWDPVTGLGTPNFGKLKELVLL</sequence>
<evidence type="ECO:0000256" key="7">
    <source>
        <dbReference type="ARBA" id="ARBA00022723"/>
    </source>
</evidence>
<keyword evidence="5" id="KW-0964">Secreted</keyword>
<feature type="chain" id="PRO_5020907912" description="tripeptidyl-peptidase II" evidence="16">
    <location>
        <begin position="16"/>
        <end position="599"/>
    </location>
</feature>
<evidence type="ECO:0000256" key="12">
    <source>
        <dbReference type="ARBA" id="ARBA00023026"/>
    </source>
</evidence>
<dbReference type="GO" id="GO:0004252">
    <property type="term" value="F:serine-type endopeptidase activity"/>
    <property type="evidence" value="ECO:0007669"/>
    <property type="project" value="UniProtKB-UniRule"/>
</dbReference>
<evidence type="ECO:0000256" key="5">
    <source>
        <dbReference type="ARBA" id="ARBA00022525"/>
    </source>
</evidence>
<dbReference type="PANTHER" id="PTHR14218">
    <property type="entry name" value="PROTEASE S8 TRIPEPTIDYL PEPTIDASE I CLN2"/>
    <property type="match status" value="1"/>
</dbReference>
<comment type="cofactor">
    <cofactor evidence="15">
        <name>Ca(2+)</name>
        <dbReference type="ChEBI" id="CHEBI:29108"/>
    </cofactor>
    <text evidence="15">Binds 1 Ca(2+) ion per subunit.</text>
</comment>
<dbReference type="SUPFAM" id="SSF54897">
    <property type="entry name" value="Protease propeptides/inhibitors"/>
    <property type="match status" value="1"/>
</dbReference>
<keyword evidence="8 16" id="KW-0732">Signal</keyword>
<evidence type="ECO:0000256" key="15">
    <source>
        <dbReference type="PROSITE-ProRule" id="PRU01032"/>
    </source>
</evidence>
<accession>A0A4R5XEV3</accession>
<keyword evidence="10 15" id="KW-0720">Serine protease</keyword>
<evidence type="ECO:0000256" key="3">
    <source>
        <dbReference type="ARBA" id="ARBA00004239"/>
    </source>
</evidence>
<keyword evidence="9 15" id="KW-0378">Hydrolase</keyword>
<feature type="active site" description="Charge relay system" evidence="15">
    <location>
        <position position="517"/>
    </location>
</feature>
<evidence type="ECO:0000313" key="18">
    <source>
        <dbReference type="EMBL" id="TDL29664.1"/>
    </source>
</evidence>
<dbReference type="CDD" id="cd04056">
    <property type="entry name" value="Peptidases_S53"/>
    <property type="match status" value="1"/>
</dbReference>
<dbReference type="Pfam" id="PF09286">
    <property type="entry name" value="Pro-kuma_activ"/>
    <property type="match status" value="1"/>
</dbReference>
<keyword evidence="11 15" id="KW-0106">Calcium</keyword>
<protein>
    <recommendedName>
        <fullName evidence="4">tripeptidyl-peptidase II</fullName>
        <ecNumber evidence="4">3.4.14.10</ecNumber>
    </recommendedName>
</protein>
<evidence type="ECO:0000256" key="11">
    <source>
        <dbReference type="ARBA" id="ARBA00022837"/>
    </source>
</evidence>
<evidence type="ECO:0000256" key="13">
    <source>
        <dbReference type="ARBA" id="ARBA00023145"/>
    </source>
</evidence>
<feature type="domain" description="Peptidase S53" evidence="17">
    <location>
        <begin position="226"/>
        <end position="599"/>
    </location>
</feature>
<dbReference type="PROSITE" id="PS51695">
    <property type="entry name" value="SEDOLISIN"/>
    <property type="match status" value="1"/>
</dbReference>
<keyword evidence="13" id="KW-0865">Zymogen</keyword>
<evidence type="ECO:0000259" key="17">
    <source>
        <dbReference type="PROSITE" id="PS51695"/>
    </source>
</evidence>
<evidence type="ECO:0000256" key="1">
    <source>
        <dbReference type="ARBA" id="ARBA00001910"/>
    </source>
</evidence>
<dbReference type="GO" id="GO:0006508">
    <property type="term" value="P:proteolysis"/>
    <property type="evidence" value="ECO:0007669"/>
    <property type="project" value="UniProtKB-KW"/>
</dbReference>
<dbReference type="GO" id="GO:0008240">
    <property type="term" value="F:tripeptidyl-peptidase activity"/>
    <property type="evidence" value="ECO:0007669"/>
    <property type="project" value="UniProtKB-EC"/>
</dbReference>
<keyword evidence="19" id="KW-1185">Reference proteome</keyword>
<dbReference type="Proteomes" id="UP000294933">
    <property type="component" value="Unassembled WGS sequence"/>
</dbReference>
<dbReference type="PROSITE" id="PS00138">
    <property type="entry name" value="SUBTILASE_SER"/>
    <property type="match status" value="1"/>
</dbReference>
<dbReference type="EC" id="3.4.14.10" evidence="4"/>
<gene>
    <name evidence="18" type="ORF">BD410DRAFT_710103</name>
</gene>
<feature type="active site" description="Charge relay system" evidence="15">
    <location>
        <position position="305"/>
    </location>
</feature>
<dbReference type="GO" id="GO:0046872">
    <property type="term" value="F:metal ion binding"/>
    <property type="evidence" value="ECO:0007669"/>
    <property type="project" value="UniProtKB-UniRule"/>
</dbReference>
<dbReference type="SUPFAM" id="SSF52743">
    <property type="entry name" value="Subtilisin-like"/>
    <property type="match status" value="1"/>
</dbReference>
<evidence type="ECO:0000256" key="16">
    <source>
        <dbReference type="SAM" id="SignalP"/>
    </source>
</evidence>
<dbReference type="FunFam" id="3.40.50.200:FF:000015">
    <property type="entry name" value="Tripeptidyl peptidase A"/>
    <property type="match status" value="1"/>
</dbReference>
<evidence type="ECO:0000256" key="10">
    <source>
        <dbReference type="ARBA" id="ARBA00022825"/>
    </source>
</evidence>
<evidence type="ECO:0000256" key="6">
    <source>
        <dbReference type="ARBA" id="ARBA00022670"/>
    </source>
</evidence>
<feature type="binding site" evidence="15">
    <location>
        <position position="578"/>
    </location>
    <ligand>
        <name>Ca(2+)</name>
        <dbReference type="ChEBI" id="CHEBI:29108"/>
    </ligand>
</feature>
<name>A0A4R5XEV3_9AGAM</name>
<evidence type="ECO:0000256" key="2">
    <source>
        <dbReference type="ARBA" id="ARBA00002451"/>
    </source>
</evidence>
<evidence type="ECO:0000256" key="14">
    <source>
        <dbReference type="ARBA" id="ARBA00023180"/>
    </source>
</evidence>
<dbReference type="InterPro" id="IPR036852">
    <property type="entry name" value="Peptidase_S8/S53_dom_sf"/>
</dbReference>
<feature type="binding site" evidence="15">
    <location>
        <position position="559"/>
    </location>
    <ligand>
        <name>Ca(2+)</name>
        <dbReference type="ChEBI" id="CHEBI:29108"/>
    </ligand>
</feature>
<comment type="function">
    <text evidence="2">Secreted tripeptidyl-peptidase which degrades proteins at acidic pHs and is involved in virulence.</text>
</comment>
<comment type="catalytic activity">
    <reaction evidence="1">
        <text>Release of an N-terminal tripeptide from a polypeptide.</text>
        <dbReference type="EC" id="3.4.14.10"/>
    </reaction>
</comment>
<evidence type="ECO:0000256" key="8">
    <source>
        <dbReference type="ARBA" id="ARBA00022729"/>
    </source>
</evidence>
<dbReference type="Gene3D" id="3.40.50.200">
    <property type="entry name" value="Peptidase S8/S53 domain"/>
    <property type="match status" value="1"/>
</dbReference>